<feature type="transmembrane region" description="Helical" evidence="7">
    <location>
        <begin position="393"/>
        <end position="414"/>
    </location>
</feature>
<proteinExistence type="predicted"/>
<feature type="transmembrane region" description="Helical" evidence="7">
    <location>
        <begin position="186"/>
        <end position="210"/>
    </location>
</feature>
<evidence type="ECO:0000256" key="7">
    <source>
        <dbReference type="SAM" id="Phobius"/>
    </source>
</evidence>
<dbReference type="AlphaFoldDB" id="A0A061AZV9"/>
<dbReference type="GO" id="GO:0016020">
    <property type="term" value="C:membrane"/>
    <property type="evidence" value="ECO:0007669"/>
    <property type="project" value="UniProtKB-SubCell"/>
</dbReference>
<feature type="transmembrane region" description="Helical" evidence="7">
    <location>
        <begin position="459"/>
        <end position="478"/>
    </location>
</feature>
<keyword evidence="6 7" id="KW-0472">Membrane</keyword>
<feature type="transmembrane region" description="Helical" evidence="7">
    <location>
        <begin position="144"/>
        <end position="165"/>
    </location>
</feature>
<sequence length="544" mass="58798">MSIEGKEAAISEPSLNQQGGAVDLNARRRAALAEIDNAKFGWFHVKACAVAGVGFFTDAYDIFAINLCAAMIGYVYNMGAHKGALTANQDLGLKIATPVGTLVGQLFFGWLADIVGRKKMYGFELIIIIIATLGQAVAGHGPAVSIIGVLVMWRFIMGVGIGGDYPLSSVITSEFAATRIRGRMMVATFWSQGWGQLAAAIVTIVCLAAFKKQILNDPVGYAHHLDFVWRLVIGLGAVPGAVALYFRLTLPETPRFTMDVERNIKQAASDVDAFLQTGGYVQDSTPAVTQIAAPKATFRDFRQHFGQWKNGKVLFGTAWSWFALDVGFYGLGLNSSIILTAIGYSSPSSGTPQHIRYYSLYNNAVGNIIITVAGLIPGFWAAFFLIDRIGRKPLQLIGFALLTVTLCCMGFGYHKLKDNAVGAFVFLYCITNFLQNFGPNTTTFIIPGEVFPTRYRSTAHGISAASGKFGAIIAQIMAFKLKDRGGKNAFVPHILEIFALFMLTGVFSTLLLPETKGKTLEELSGEDNDHFIADTPAPHGAARV</sequence>
<gene>
    <name evidence="9" type="ORF">RHTO0S_05e08768g</name>
</gene>
<evidence type="ECO:0000256" key="5">
    <source>
        <dbReference type="ARBA" id="ARBA00022989"/>
    </source>
</evidence>
<evidence type="ECO:0000256" key="3">
    <source>
        <dbReference type="ARBA" id="ARBA00022592"/>
    </source>
</evidence>
<dbReference type="Pfam" id="PF00083">
    <property type="entry name" value="Sugar_tr"/>
    <property type="match status" value="1"/>
</dbReference>
<dbReference type="PROSITE" id="PS00216">
    <property type="entry name" value="SUGAR_TRANSPORT_1"/>
    <property type="match status" value="1"/>
</dbReference>
<dbReference type="InterPro" id="IPR005828">
    <property type="entry name" value="MFS_sugar_transport-like"/>
</dbReference>
<dbReference type="GO" id="GO:0005315">
    <property type="term" value="F:phosphate transmembrane transporter activity"/>
    <property type="evidence" value="ECO:0007669"/>
    <property type="project" value="InterPro"/>
</dbReference>
<evidence type="ECO:0000256" key="4">
    <source>
        <dbReference type="ARBA" id="ARBA00022692"/>
    </source>
</evidence>
<feature type="transmembrane region" description="Helical" evidence="7">
    <location>
        <begin position="121"/>
        <end position="138"/>
    </location>
</feature>
<feature type="transmembrane region" description="Helical" evidence="7">
    <location>
        <begin position="95"/>
        <end position="114"/>
    </location>
</feature>
<dbReference type="NCBIfam" id="TIGR00887">
    <property type="entry name" value="2A0109"/>
    <property type="match status" value="1"/>
</dbReference>
<feature type="transmembrane region" description="Helical" evidence="7">
    <location>
        <begin position="364"/>
        <end position="386"/>
    </location>
</feature>
<keyword evidence="4 7" id="KW-0812">Transmembrane</keyword>
<feature type="transmembrane region" description="Helical" evidence="7">
    <location>
        <begin position="490"/>
        <end position="512"/>
    </location>
</feature>
<dbReference type="PROSITE" id="PS50850">
    <property type="entry name" value="MFS"/>
    <property type="match status" value="1"/>
</dbReference>
<dbReference type="InterPro" id="IPR004738">
    <property type="entry name" value="Phos_permease"/>
</dbReference>
<evidence type="ECO:0000256" key="6">
    <source>
        <dbReference type="ARBA" id="ARBA00023136"/>
    </source>
</evidence>
<dbReference type="InterPro" id="IPR020846">
    <property type="entry name" value="MFS_dom"/>
</dbReference>
<feature type="transmembrane region" description="Helical" evidence="7">
    <location>
        <begin position="230"/>
        <end position="248"/>
    </location>
</feature>
<feature type="transmembrane region" description="Helical" evidence="7">
    <location>
        <begin position="318"/>
        <end position="344"/>
    </location>
</feature>
<evidence type="ECO:0000256" key="2">
    <source>
        <dbReference type="ARBA" id="ARBA00022448"/>
    </source>
</evidence>
<dbReference type="EMBL" id="LK052940">
    <property type="protein sequence ID" value="CDR40915.1"/>
    <property type="molecule type" value="Genomic_DNA"/>
</dbReference>
<reference evidence="9" key="1">
    <citation type="journal article" date="2014" name="Genome Announc.">
        <title>Draft genome sequence of Rhodosporidium toruloides CECT1137, an oleaginous yeast of biotechnological interest.</title>
        <authorList>
            <person name="Morin N."/>
            <person name="Calcas X."/>
            <person name="Devillers H."/>
            <person name="Durrens P."/>
            <person name="Sherman D.J."/>
            <person name="Nicaud J.-M."/>
            <person name="Neuveglise C."/>
        </authorList>
    </citation>
    <scope>NUCLEOTIDE SEQUENCE</scope>
    <source>
        <strain evidence="9">CECT1137</strain>
    </source>
</reference>
<evidence type="ECO:0000256" key="1">
    <source>
        <dbReference type="ARBA" id="ARBA00004141"/>
    </source>
</evidence>
<evidence type="ECO:0000259" key="8">
    <source>
        <dbReference type="PROSITE" id="PS50850"/>
    </source>
</evidence>
<feature type="transmembrane region" description="Helical" evidence="7">
    <location>
        <begin position="49"/>
        <end position="75"/>
    </location>
</feature>
<dbReference type="InterPro" id="IPR005829">
    <property type="entry name" value="Sugar_transporter_CS"/>
</dbReference>
<dbReference type="SUPFAM" id="SSF103473">
    <property type="entry name" value="MFS general substrate transporter"/>
    <property type="match status" value="1"/>
</dbReference>
<dbReference type="OrthoDB" id="433512at2759"/>
<dbReference type="PANTHER" id="PTHR24064">
    <property type="entry name" value="SOLUTE CARRIER FAMILY 22 MEMBER"/>
    <property type="match status" value="1"/>
</dbReference>
<dbReference type="GO" id="GO:0006817">
    <property type="term" value="P:phosphate ion transport"/>
    <property type="evidence" value="ECO:0007669"/>
    <property type="project" value="UniProtKB-KW"/>
</dbReference>
<accession>A0A061AZV9</accession>
<name>A0A061AZV9_RHOTO</name>
<dbReference type="Gene3D" id="1.20.1250.20">
    <property type="entry name" value="MFS general substrate transporter like domains"/>
    <property type="match status" value="2"/>
</dbReference>
<keyword evidence="3" id="KW-0592">Phosphate transport</keyword>
<comment type="subcellular location">
    <subcellularLocation>
        <location evidence="1">Membrane</location>
        <topology evidence="1">Multi-pass membrane protein</topology>
    </subcellularLocation>
</comment>
<feature type="domain" description="Major facilitator superfamily (MFS) profile" evidence="8">
    <location>
        <begin position="47"/>
        <end position="516"/>
    </location>
</feature>
<organism evidence="9">
    <name type="scientific">Rhodotorula toruloides</name>
    <name type="common">Yeast</name>
    <name type="synonym">Rhodosporidium toruloides</name>
    <dbReference type="NCBI Taxonomy" id="5286"/>
    <lineage>
        <taxon>Eukaryota</taxon>
        <taxon>Fungi</taxon>
        <taxon>Dikarya</taxon>
        <taxon>Basidiomycota</taxon>
        <taxon>Pucciniomycotina</taxon>
        <taxon>Microbotryomycetes</taxon>
        <taxon>Sporidiobolales</taxon>
        <taxon>Sporidiobolaceae</taxon>
        <taxon>Rhodotorula</taxon>
    </lineage>
</organism>
<keyword evidence="5 7" id="KW-1133">Transmembrane helix</keyword>
<dbReference type="InterPro" id="IPR036259">
    <property type="entry name" value="MFS_trans_sf"/>
</dbReference>
<dbReference type="PROSITE" id="PS00217">
    <property type="entry name" value="SUGAR_TRANSPORT_2"/>
    <property type="match status" value="1"/>
</dbReference>
<dbReference type="CDD" id="cd17364">
    <property type="entry name" value="MFS_PhT"/>
    <property type="match status" value="1"/>
</dbReference>
<feature type="transmembrane region" description="Helical" evidence="7">
    <location>
        <begin position="420"/>
        <end position="438"/>
    </location>
</feature>
<keyword evidence="2" id="KW-0813">Transport</keyword>
<protein>
    <submittedName>
        <fullName evidence="9">RHTO0S05e08768g1_1</fullName>
    </submittedName>
</protein>
<evidence type="ECO:0000313" key="9">
    <source>
        <dbReference type="EMBL" id="CDR40915.1"/>
    </source>
</evidence>